<organism evidence="2 3">
    <name type="scientific">Geodia barretti</name>
    <name type="common">Barrett's horny sponge</name>
    <dbReference type="NCBI Taxonomy" id="519541"/>
    <lineage>
        <taxon>Eukaryota</taxon>
        <taxon>Metazoa</taxon>
        <taxon>Porifera</taxon>
        <taxon>Demospongiae</taxon>
        <taxon>Heteroscleromorpha</taxon>
        <taxon>Tetractinellida</taxon>
        <taxon>Astrophorina</taxon>
        <taxon>Geodiidae</taxon>
        <taxon>Geodia</taxon>
    </lineage>
</organism>
<gene>
    <name evidence="2" type="ORF">GBAR_LOCUS2659</name>
</gene>
<reference evidence="2" key="1">
    <citation type="submission" date="2023-03" db="EMBL/GenBank/DDBJ databases">
        <authorList>
            <person name="Steffen K."/>
            <person name="Cardenas P."/>
        </authorList>
    </citation>
    <scope>NUCLEOTIDE SEQUENCE</scope>
</reference>
<keyword evidence="1" id="KW-1133">Transmembrane helix</keyword>
<feature type="transmembrane region" description="Helical" evidence="1">
    <location>
        <begin position="184"/>
        <end position="209"/>
    </location>
</feature>
<keyword evidence="1" id="KW-0812">Transmembrane</keyword>
<evidence type="ECO:0000256" key="1">
    <source>
        <dbReference type="SAM" id="Phobius"/>
    </source>
</evidence>
<dbReference type="AlphaFoldDB" id="A0AA35R200"/>
<evidence type="ECO:0000313" key="2">
    <source>
        <dbReference type="EMBL" id="CAI7999226.1"/>
    </source>
</evidence>
<accession>A0AA35R200</accession>
<sequence length="348" mass="36585">MSGGLQGPRSSPDIFRALLTTQSQDTVSTNVPVPPSTHTVYGYDLEENGLPNTMPAVVLESQIVNTSDIVDSVPSLYLKSASMSQRGSTVVIDCEFSEVYPEASCVLVYREYGSPLLTVVDIPQLLDFPVSITVDNPENYTFALFGKNGAMSFDEEPLVYTKFSDSDKTDRGKEEGKHNSQGPVVAISIGTVVVCALVCGSAVLVLVMVRRYNRSRSTPASDAAGLQTRNVVYDEVVLPPTTTSSSVIPTEPNTAYVTTTTIPTDQNVAYAVWVGEGVGSQGMGGALVLRPLELVLPPARGGVGGAGFPVLGEEGVGLGGLGGGLSSSPLALVFWLSESSRNEGESPV</sequence>
<evidence type="ECO:0000313" key="3">
    <source>
        <dbReference type="Proteomes" id="UP001174909"/>
    </source>
</evidence>
<dbReference type="EMBL" id="CASHTH010000367">
    <property type="protein sequence ID" value="CAI7999226.1"/>
    <property type="molecule type" value="Genomic_DNA"/>
</dbReference>
<protein>
    <submittedName>
        <fullName evidence="2">Uncharacterized protein</fullName>
    </submittedName>
</protein>
<name>A0AA35R200_GEOBA</name>
<proteinExistence type="predicted"/>
<dbReference type="Proteomes" id="UP001174909">
    <property type="component" value="Unassembled WGS sequence"/>
</dbReference>
<keyword evidence="1" id="KW-0472">Membrane</keyword>
<keyword evidence="3" id="KW-1185">Reference proteome</keyword>
<comment type="caution">
    <text evidence="2">The sequence shown here is derived from an EMBL/GenBank/DDBJ whole genome shotgun (WGS) entry which is preliminary data.</text>
</comment>